<dbReference type="InterPro" id="IPR013216">
    <property type="entry name" value="Methyltransf_11"/>
</dbReference>
<keyword evidence="3" id="KW-0808">Transferase</keyword>
<proteinExistence type="inferred from homology"/>
<evidence type="ECO:0000256" key="1">
    <source>
        <dbReference type="ARBA" id="ARBA00008361"/>
    </source>
</evidence>
<sequence>MASTSWIHDAAFKGFHNALSYDAHRPSYPDTAVGSLLKHLGLEGRPGRIVDLAAGTGKFTEVLAARPEAFEIVAVEPLDSMRETLAKKHLRGVEVRAGTASNIDAVETGWADGCIVAQAFHWFAEEESLKEIHRVLKPGAKLGLIWNVEDCGYILLFDYMAVY</sequence>
<dbReference type="InterPro" id="IPR051052">
    <property type="entry name" value="Diverse_substrate_MTase"/>
</dbReference>
<feature type="domain" description="Methyltransferase type 11" evidence="4">
    <location>
        <begin position="50"/>
        <end position="142"/>
    </location>
</feature>
<dbReference type="Pfam" id="PF08241">
    <property type="entry name" value="Methyltransf_11"/>
    <property type="match status" value="1"/>
</dbReference>
<organism evidence="5 6">
    <name type="scientific">Dactylonectria estremocensis</name>
    <dbReference type="NCBI Taxonomy" id="1079267"/>
    <lineage>
        <taxon>Eukaryota</taxon>
        <taxon>Fungi</taxon>
        <taxon>Dikarya</taxon>
        <taxon>Ascomycota</taxon>
        <taxon>Pezizomycotina</taxon>
        <taxon>Sordariomycetes</taxon>
        <taxon>Hypocreomycetidae</taxon>
        <taxon>Hypocreales</taxon>
        <taxon>Nectriaceae</taxon>
        <taxon>Dactylonectria</taxon>
    </lineage>
</organism>
<dbReference type="AlphaFoldDB" id="A0A9P9FHV3"/>
<keyword evidence="6" id="KW-1185">Reference proteome</keyword>
<evidence type="ECO:0000256" key="3">
    <source>
        <dbReference type="ARBA" id="ARBA00022679"/>
    </source>
</evidence>
<dbReference type="Gene3D" id="3.40.50.150">
    <property type="entry name" value="Vaccinia Virus protein VP39"/>
    <property type="match status" value="1"/>
</dbReference>
<dbReference type="PANTHER" id="PTHR44942">
    <property type="entry name" value="METHYLTRANSF_11 DOMAIN-CONTAINING PROTEIN"/>
    <property type="match status" value="1"/>
</dbReference>
<protein>
    <submittedName>
        <fullName evidence="5">S-adenosyl-L-methionine-dependent methyltransferase</fullName>
    </submittedName>
</protein>
<dbReference type="GO" id="GO:0008757">
    <property type="term" value="F:S-adenosylmethionine-dependent methyltransferase activity"/>
    <property type="evidence" value="ECO:0007669"/>
    <property type="project" value="InterPro"/>
</dbReference>
<dbReference type="GO" id="GO:0032259">
    <property type="term" value="P:methylation"/>
    <property type="evidence" value="ECO:0007669"/>
    <property type="project" value="UniProtKB-KW"/>
</dbReference>
<dbReference type="EMBL" id="JAGMUU010000001">
    <property type="protein sequence ID" value="KAH7162990.1"/>
    <property type="molecule type" value="Genomic_DNA"/>
</dbReference>
<dbReference type="PANTHER" id="PTHR44942:SF4">
    <property type="entry name" value="METHYLTRANSFERASE TYPE 11 DOMAIN-CONTAINING PROTEIN"/>
    <property type="match status" value="1"/>
</dbReference>
<evidence type="ECO:0000313" key="6">
    <source>
        <dbReference type="Proteomes" id="UP000717696"/>
    </source>
</evidence>
<evidence type="ECO:0000313" key="5">
    <source>
        <dbReference type="EMBL" id="KAH7162990.1"/>
    </source>
</evidence>
<dbReference type="InterPro" id="IPR029063">
    <property type="entry name" value="SAM-dependent_MTases_sf"/>
</dbReference>
<reference evidence="5" key="1">
    <citation type="journal article" date="2021" name="Nat. Commun.">
        <title>Genetic determinants of endophytism in the Arabidopsis root mycobiome.</title>
        <authorList>
            <person name="Mesny F."/>
            <person name="Miyauchi S."/>
            <person name="Thiergart T."/>
            <person name="Pickel B."/>
            <person name="Atanasova L."/>
            <person name="Karlsson M."/>
            <person name="Huettel B."/>
            <person name="Barry K.W."/>
            <person name="Haridas S."/>
            <person name="Chen C."/>
            <person name="Bauer D."/>
            <person name="Andreopoulos W."/>
            <person name="Pangilinan J."/>
            <person name="LaButti K."/>
            <person name="Riley R."/>
            <person name="Lipzen A."/>
            <person name="Clum A."/>
            <person name="Drula E."/>
            <person name="Henrissat B."/>
            <person name="Kohler A."/>
            <person name="Grigoriev I.V."/>
            <person name="Martin F.M."/>
            <person name="Hacquard S."/>
        </authorList>
    </citation>
    <scope>NUCLEOTIDE SEQUENCE</scope>
    <source>
        <strain evidence="5">MPI-CAGE-AT-0021</strain>
    </source>
</reference>
<comment type="similarity">
    <text evidence="1">Belongs to the methyltransferase superfamily.</text>
</comment>
<keyword evidence="2 5" id="KW-0489">Methyltransferase</keyword>
<evidence type="ECO:0000256" key="2">
    <source>
        <dbReference type="ARBA" id="ARBA00022603"/>
    </source>
</evidence>
<dbReference type="Proteomes" id="UP000717696">
    <property type="component" value="Unassembled WGS sequence"/>
</dbReference>
<comment type="caution">
    <text evidence="5">The sequence shown here is derived from an EMBL/GenBank/DDBJ whole genome shotgun (WGS) entry which is preliminary data.</text>
</comment>
<name>A0A9P9FHV3_9HYPO</name>
<gene>
    <name evidence="5" type="ORF">B0J13DRAFT_537504</name>
</gene>
<evidence type="ECO:0000259" key="4">
    <source>
        <dbReference type="Pfam" id="PF08241"/>
    </source>
</evidence>
<accession>A0A9P9FHV3</accession>
<dbReference type="CDD" id="cd02440">
    <property type="entry name" value="AdoMet_MTases"/>
    <property type="match status" value="1"/>
</dbReference>
<dbReference type="OrthoDB" id="66144at2759"/>
<dbReference type="SUPFAM" id="SSF53335">
    <property type="entry name" value="S-adenosyl-L-methionine-dependent methyltransferases"/>
    <property type="match status" value="1"/>
</dbReference>